<feature type="compositionally biased region" description="Basic and acidic residues" evidence="4">
    <location>
        <begin position="705"/>
        <end position="720"/>
    </location>
</feature>
<keyword evidence="6" id="KW-1185">Reference proteome</keyword>
<reference evidence="7" key="2">
    <citation type="submission" date="2015-08" db="UniProtKB">
        <authorList>
            <consortium name="WormBaseParasite"/>
        </authorList>
    </citation>
    <scope>IDENTIFICATION</scope>
</reference>
<dbReference type="GO" id="GO:0012505">
    <property type="term" value="C:endomembrane system"/>
    <property type="evidence" value="ECO:0007669"/>
    <property type="project" value="UniProtKB-SubCell"/>
</dbReference>
<dbReference type="WBParaSite" id="SVE_0743700.1">
    <property type="protein sequence ID" value="SVE_0743700.1"/>
    <property type="gene ID" value="SVE_0743700"/>
</dbReference>
<dbReference type="InterPro" id="IPR043573">
    <property type="entry name" value="Fig4-like"/>
</dbReference>
<dbReference type="GO" id="GO:0043813">
    <property type="term" value="F:phosphatidylinositol-3,5-bisphosphate 5-phosphatase activity"/>
    <property type="evidence" value="ECO:0007669"/>
    <property type="project" value="InterPro"/>
</dbReference>
<evidence type="ECO:0000256" key="1">
    <source>
        <dbReference type="ARBA" id="ARBA00004308"/>
    </source>
</evidence>
<accession>A0A0K0FEZ8</accession>
<reference evidence="6" key="1">
    <citation type="submission" date="2014-07" db="EMBL/GenBank/DDBJ databases">
        <authorList>
            <person name="Martin A.A"/>
            <person name="De Silva N."/>
        </authorList>
    </citation>
    <scope>NUCLEOTIDE SEQUENCE</scope>
</reference>
<evidence type="ECO:0000256" key="4">
    <source>
        <dbReference type="SAM" id="MobiDB-lite"/>
    </source>
</evidence>
<evidence type="ECO:0000256" key="2">
    <source>
        <dbReference type="ARBA" id="ARBA00022801"/>
    </source>
</evidence>
<evidence type="ECO:0000259" key="5">
    <source>
        <dbReference type="PROSITE" id="PS50275"/>
    </source>
</evidence>
<dbReference type="PANTHER" id="PTHR45738">
    <property type="entry name" value="POLYPHOSPHOINOSITIDE PHOSPHATASE"/>
    <property type="match status" value="1"/>
</dbReference>
<sequence>MSYSDHVYKISIFETLANFYFIGKDKTGQKYSVLKIDRTHSYDLTIGEPDHNYTQKEVEELLATISGSSSMFIDDNYIIFNNFIVKGSLSLMGIGNGSRKGLNEVVGKSYGIIGAVRFLEGYYIIVITAARPVSYIGYHVIYKIEETQMIYLPFTKTTNYDEQRYLKLFQLIDLSTNFYFSYTYDLSKTLQGNIINNNKKQGESQFFWNNFLLKPLRDSGVDEKWLVNIMHGYIGHQVIEMPLSKNMTSFVKFSITLIGRRSSQYSGTRFLKRGGNYKGQCANNIETEQILWEMTSSSNFYHGNFSAFVQRRSSVPLIWSQDPSTRGVVGKPSIQLNIIEPNSKTAALHFHDLVTKYGYPIVVMNLVKIHVKKAKEKILHTEFLKTVNNLNQFLPKKNKIAYLSFDIAHYHKTKPSVLFKLEEIGYRILNAQGWFQTKPASFLIKCQKKLFLENFEPYITEDGMFMLQHGVVRTNCVDCLDRTNVAQFGMAKVALGCQLYSMGLIDEPIISFSSELCKSFEEMYDEHGDTMALQYAGSQLVHTIKTYKKISAFQEKSRDVIQTISRYYSNTFGDYEKQNSINLFLGLYVPYEMKNTYPPIWDMPSDFVLHFPNDDKMDGGMFDVYDWFGDIIIPKAIGNCYNPKLDDLFDDYYNCDKTTFFNDKFKNTVSMKTQSLENLKQEQLHSSYFIKLFKQSDGPPIGSDSDGRRKLSKSKQRDGYNSDDDDDEYEDETTISSDVDDLMYDNDFGSSVPTIPVIKTLSATPSSSYQSNFDMSFGLKSSSESYGFKLSDPNEESMELYELATEKPSTEDMRYLKNPSYAKQLRKLEKCVLLDKLMTTPQKWNMSNYCFNLKPLSAESLEIYQDYIRKMDDNKFLFNL</sequence>
<dbReference type="AlphaFoldDB" id="A0A0K0FEZ8"/>
<keyword evidence="2" id="KW-0378">Hydrolase</keyword>
<evidence type="ECO:0000313" key="6">
    <source>
        <dbReference type="Proteomes" id="UP000035680"/>
    </source>
</evidence>
<feature type="compositionally biased region" description="Acidic residues" evidence="4">
    <location>
        <begin position="721"/>
        <end position="736"/>
    </location>
</feature>
<proteinExistence type="predicted"/>
<protein>
    <submittedName>
        <fullName evidence="7">Polyphosphoinositide phosphatase (inferred by orthology to a human protein)</fullName>
    </submittedName>
</protein>
<dbReference type="Pfam" id="PF02383">
    <property type="entry name" value="Syja_N"/>
    <property type="match status" value="1"/>
</dbReference>
<feature type="domain" description="SAC" evidence="5">
    <location>
        <begin position="169"/>
        <end position="537"/>
    </location>
</feature>
<evidence type="ECO:0000313" key="7">
    <source>
        <dbReference type="WBParaSite" id="SVE_0743700.1"/>
    </source>
</evidence>
<comment type="subcellular location">
    <subcellularLocation>
        <location evidence="1">Endomembrane system</location>
    </subcellularLocation>
</comment>
<dbReference type="PANTHER" id="PTHR45738:SF5">
    <property type="entry name" value="POLYPHOSPHOINOSITIDE PHOSPHATASE"/>
    <property type="match status" value="1"/>
</dbReference>
<dbReference type="STRING" id="75913.A0A0K0FEZ8"/>
<keyword evidence="3" id="KW-0472">Membrane</keyword>
<dbReference type="InterPro" id="IPR002013">
    <property type="entry name" value="SAC_dom"/>
</dbReference>
<dbReference type="PROSITE" id="PS50275">
    <property type="entry name" value="SAC"/>
    <property type="match status" value="1"/>
</dbReference>
<name>A0A0K0FEZ8_STRVS</name>
<organism evidence="6 7">
    <name type="scientific">Strongyloides venezuelensis</name>
    <name type="common">Threadworm</name>
    <dbReference type="NCBI Taxonomy" id="75913"/>
    <lineage>
        <taxon>Eukaryota</taxon>
        <taxon>Metazoa</taxon>
        <taxon>Ecdysozoa</taxon>
        <taxon>Nematoda</taxon>
        <taxon>Chromadorea</taxon>
        <taxon>Rhabditida</taxon>
        <taxon>Tylenchina</taxon>
        <taxon>Panagrolaimomorpha</taxon>
        <taxon>Strongyloidoidea</taxon>
        <taxon>Strongyloididae</taxon>
        <taxon>Strongyloides</taxon>
    </lineage>
</organism>
<evidence type="ECO:0000256" key="3">
    <source>
        <dbReference type="ARBA" id="ARBA00023136"/>
    </source>
</evidence>
<feature type="region of interest" description="Disordered" evidence="4">
    <location>
        <begin position="697"/>
        <end position="736"/>
    </location>
</feature>
<dbReference type="GO" id="GO:0046856">
    <property type="term" value="P:phosphatidylinositol dephosphorylation"/>
    <property type="evidence" value="ECO:0007669"/>
    <property type="project" value="InterPro"/>
</dbReference>
<dbReference type="Proteomes" id="UP000035680">
    <property type="component" value="Unassembled WGS sequence"/>
</dbReference>